<reference evidence="2 4" key="2">
    <citation type="submission" date="2018-08" db="EMBL/GenBank/DDBJ databases">
        <title>Genetic Globetrotter - A new plasmid hitch-hiking vast phylogenetic and geographic distances.</title>
        <authorList>
            <person name="Vollmers J."/>
            <person name="Petersen J."/>
        </authorList>
    </citation>
    <scope>NUCLEOTIDE SEQUENCE [LARGE SCALE GENOMIC DNA]</scope>
    <source>
        <strain evidence="2 4">DSM 26383</strain>
    </source>
</reference>
<accession>A0A0T5P4V7</accession>
<evidence type="ECO:0000313" key="2">
    <source>
        <dbReference type="EMBL" id="QEW27394.1"/>
    </source>
</evidence>
<dbReference type="EMBL" id="CP031598">
    <property type="protein sequence ID" value="QEW27394.1"/>
    <property type="molecule type" value="Genomic_DNA"/>
</dbReference>
<dbReference type="AlphaFoldDB" id="A0A0T5P4V7"/>
<reference evidence="1 3" key="1">
    <citation type="submission" date="2015-04" db="EMBL/GenBank/DDBJ databases">
        <title>The draft genome sequence of Roseovarius indicus B108T.</title>
        <authorList>
            <person name="Li G."/>
            <person name="Lai Q."/>
            <person name="Shao Z."/>
            <person name="Yan P."/>
        </authorList>
    </citation>
    <scope>NUCLEOTIDE SEQUENCE [LARGE SCALE GENOMIC DNA]</scope>
    <source>
        <strain evidence="1 3">B108</strain>
    </source>
</reference>
<name>A0A0T5P4V7_9RHOB</name>
<dbReference type="STRING" id="540747.SAMN04488031_101136"/>
<dbReference type="KEGG" id="rid:RIdsm_03210"/>
<organism evidence="1 3">
    <name type="scientific">Roseovarius indicus</name>
    <dbReference type="NCBI Taxonomy" id="540747"/>
    <lineage>
        <taxon>Bacteria</taxon>
        <taxon>Pseudomonadati</taxon>
        <taxon>Pseudomonadota</taxon>
        <taxon>Alphaproteobacteria</taxon>
        <taxon>Rhodobacterales</taxon>
        <taxon>Roseobacteraceae</taxon>
        <taxon>Roseovarius</taxon>
    </lineage>
</organism>
<dbReference type="Gene3D" id="3.30.530.20">
    <property type="match status" value="1"/>
</dbReference>
<dbReference type="InterPro" id="IPR019587">
    <property type="entry name" value="Polyketide_cyclase/dehydratase"/>
</dbReference>
<dbReference type="Proteomes" id="UP000051401">
    <property type="component" value="Unassembled WGS sequence"/>
</dbReference>
<dbReference type="InterPro" id="IPR023393">
    <property type="entry name" value="START-like_dom_sf"/>
</dbReference>
<dbReference type="SUPFAM" id="SSF55961">
    <property type="entry name" value="Bet v1-like"/>
    <property type="match status" value="1"/>
</dbReference>
<dbReference type="Proteomes" id="UP000325785">
    <property type="component" value="Chromosome"/>
</dbReference>
<keyword evidence="3" id="KW-1185">Reference proteome</keyword>
<evidence type="ECO:0000313" key="4">
    <source>
        <dbReference type="Proteomes" id="UP000325785"/>
    </source>
</evidence>
<evidence type="ECO:0008006" key="5">
    <source>
        <dbReference type="Google" id="ProtNLM"/>
    </source>
</evidence>
<evidence type="ECO:0000313" key="1">
    <source>
        <dbReference type="EMBL" id="KRS16189.1"/>
    </source>
</evidence>
<evidence type="ECO:0000313" key="3">
    <source>
        <dbReference type="Proteomes" id="UP000051401"/>
    </source>
</evidence>
<proteinExistence type="predicted"/>
<dbReference type="Pfam" id="PF10604">
    <property type="entry name" value="Polyketide_cyc2"/>
    <property type="match status" value="1"/>
</dbReference>
<protein>
    <recommendedName>
        <fullName evidence="5">Polyketide cyclase / dehydrase and lipid transport</fullName>
    </recommendedName>
</protein>
<sequence length="146" mass="16271">MKTVHLTHDYPVSPERLWALATDYGALARVMEGVVAFEGLPDGRVQEGQKIDVMVSLFGKLPKQPYHMEVVECDDSRMVLRSSEKGAGVKEWRHTMSVTPAPGGSRLTDTIEIEAGLLTGAFALWARYLYGARHKPRLRILESGDF</sequence>
<dbReference type="RefSeq" id="WP_057818515.1">
    <property type="nucleotide sequence ID" value="NZ_CP031598.1"/>
</dbReference>
<dbReference type="PATRIC" id="fig|540747.5.peg.1587"/>
<dbReference type="OrthoDB" id="9805228at2"/>
<dbReference type="EMBL" id="LAXI01000015">
    <property type="protein sequence ID" value="KRS16189.1"/>
    <property type="molecule type" value="Genomic_DNA"/>
</dbReference>
<gene>
    <name evidence="2" type="ORF">RIdsm_03210</name>
    <name evidence="1" type="ORF">XM52_19170</name>
</gene>